<dbReference type="NCBIfam" id="NF004281">
    <property type="entry name" value="PRK05690.1"/>
    <property type="match status" value="1"/>
</dbReference>
<dbReference type="InterPro" id="IPR045886">
    <property type="entry name" value="ThiF/MoeB/HesA"/>
</dbReference>
<dbReference type="Pfam" id="PF00899">
    <property type="entry name" value="ThiF"/>
    <property type="match status" value="1"/>
</dbReference>
<sequence length="252" mass="26544">MSDARLSEEEIRRYARHIVLPELGGVGQLRLRAARVLVVGAGGLGSPLLLYLAAAGIGTLGIVDDDRVDPSNLQRQVLFDDGAAGRLKAEVAAERLRRLNPHVRVIAHPFRLDAANAAELIEAYDLVADGSDNLPTRLLVHDTCRALRRPLVSASVQGLDGQLTTWKAYLGGPHPCMRCLLDPDMAPDALPSCAQAGVLGPAAGVLGTLQAVEVIKEIAGIGVSLSGTLLVYDAASASLERVRVGRRPGCCG</sequence>
<reference evidence="2 3" key="1">
    <citation type="submission" date="2024-01" db="EMBL/GenBank/DDBJ databases">
        <title>Multi-omics insights into the function and evolution of sodium benzoate biodegradation pathways in Benzoatithermus flavus gen. nov., sp. nov. from hot spring.</title>
        <authorList>
            <person name="Hu C.-J."/>
            <person name="Li W.-J."/>
        </authorList>
    </citation>
    <scope>NUCLEOTIDE SEQUENCE [LARGE SCALE GENOMIC DNA]</scope>
    <source>
        <strain evidence="2 3">SYSU G07066</strain>
    </source>
</reference>
<dbReference type="EMBL" id="JBBLZC010000007">
    <property type="protein sequence ID" value="MEK0083227.1"/>
    <property type="molecule type" value="Genomic_DNA"/>
</dbReference>
<gene>
    <name evidence="2" type="ORF">U1T56_08685</name>
</gene>
<keyword evidence="3" id="KW-1185">Reference proteome</keyword>
<dbReference type="PANTHER" id="PTHR10953">
    <property type="entry name" value="UBIQUITIN-ACTIVATING ENZYME E1"/>
    <property type="match status" value="1"/>
</dbReference>
<dbReference type="SUPFAM" id="SSF69572">
    <property type="entry name" value="Activating enzymes of the ubiquitin-like proteins"/>
    <property type="match status" value="1"/>
</dbReference>
<dbReference type="CDD" id="cd00757">
    <property type="entry name" value="ThiF_MoeB_HesA_family"/>
    <property type="match status" value="1"/>
</dbReference>
<accession>A0ABU8XPU0</accession>
<name>A0ABU8XPU0_9PROT</name>
<dbReference type="InterPro" id="IPR000594">
    <property type="entry name" value="ThiF_NAD_FAD-bd"/>
</dbReference>
<dbReference type="Gene3D" id="3.40.50.720">
    <property type="entry name" value="NAD(P)-binding Rossmann-like Domain"/>
    <property type="match status" value="1"/>
</dbReference>
<protein>
    <submittedName>
        <fullName evidence="2">HesA/MoeB/ThiF family protein</fullName>
    </submittedName>
</protein>
<evidence type="ECO:0000313" key="2">
    <source>
        <dbReference type="EMBL" id="MEK0083227.1"/>
    </source>
</evidence>
<comment type="caution">
    <text evidence="2">The sequence shown here is derived from an EMBL/GenBank/DDBJ whole genome shotgun (WGS) entry which is preliminary data.</text>
</comment>
<feature type="domain" description="THIF-type NAD/FAD binding fold" evidence="1">
    <location>
        <begin position="14"/>
        <end position="250"/>
    </location>
</feature>
<evidence type="ECO:0000259" key="1">
    <source>
        <dbReference type="Pfam" id="PF00899"/>
    </source>
</evidence>
<dbReference type="Proteomes" id="UP001375743">
    <property type="component" value="Unassembled WGS sequence"/>
</dbReference>
<evidence type="ECO:0000313" key="3">
    <source>
        <dbReference type="Proteomes" id="UP001375743"/>
    </source>
</evidence>
<dbReference type="InterPro" id="IPR035985">
    <property type="entry name" value="Ubiquitin-activating_enz"/>
</dbReference>
<dbReference type="PANTHER" id="PTHR10953:SF102">
    <property type="entry name" value="ADENYLYLTRANSFERASE AND SULFURTRANSFERASE MOCS3"/>
    <property type="match status" value="1"/>
</dbReference>
<proteinExistence type="predicted"/>
<organism evidence="2 3">
    <name type="scientific">Benzoatithermus flavus</name>
    <dbReference type="NCBI Taxonomy" id="3108223"/>
    <lineage>
        <taxon>Bacteria</taxon>
        <taxon>Pseudomonadati</taxon>
        <taxon>Pseudomonadota</taxon>
        <taxon>Alphaproteobacteria</taxon>
        <taxon>Geminicoccales</taxon>
        <taxon>Geminicoccaceae</taxon>
        <taxon>Benzoatithermus</taxon>
    </lineage>
</organism>
<dbReference type="RefSeq" id="WP_418159075.1">
    <property type="nucleotide sequence ID" value="NZ_JBBLZC010000007.1"/>
</dbReference>